<protein>
    <recommendedName>
        <fullName evidence="4">AAA family ATPase</fullName>
    </recommendedName>
</protein>
<reference evidence="2 3" key="1">
    <citation type="submission" date="2019-09" db="EMBL/GenBank/DDBJ databases">
        <title>Non-baumannii Acinetobacter spp. carrying blaNDM-1 isolated in China.</title>
        <authorList>
            <person name="Cui C."/>
            <person name="Chen C."/>
            <person name="Sun J."/>
            <person name="Liu Y."/>
        </authorList>
    </citation>
    <scope>NUCLEOTIDE SEQUENCE [LARGE SCALE GENOMIC DNA]</scope>
    <source>
        <strain evidence="2 3">B18</strain>
        <plasmid evidence="3">pb18-1</plasmid>
    </source>
</reference>
<evidence type="ECO:0000313" key="3">
    <source>
        <dbReference type="Proteomes" id="UP000503440"/>
    </source>
</evidence>
<accession>A0A6C0Y6K1</accession>
<organism evidence="2 3">
    <name type="scientific">Acinetobacter indicus</name>
    <dbReference type="NCBI Taxonomy" id="756892"/>
    <lineage>
        <taxon>Bacteria</taxon>
        <taxon>Pseudomonadati</taxon>
        <taxon>Pseudomonadota</taxon>
        <taxon>Gammaproteobacteria</taxon>
        <taxon>Moraxellales</taxon>
        <taxon>Moraxellaceae</taxon>
        <taxon>Acinetobacter</taxon>
    </lineage>
</organism>
<dbReference type="Gene3D" id="3.40.50.300">
    <property type="entry name" value="P-loop containing nucleotide triphosphate hydrolases"/>
    <property type="match status" value="1"/>
</dbReference>
<dbReference type="RefSeq" id="WP_163146533.1">
    <property type="nucleotide sequence ID" value="NZ_CP044456.1"/>
</dbReference>
<geneLocation type="plasmid" evidence="3">
    <name>pb18-1</name>
</geneLocation>
<evidence type="ECO:0000313" key="2">
    <source>
        <dbReference type="EMBL" id="QIC71874.1"/>
    </source>
</evidence>
<feature type="coiled-coil region" evidence="1">
    <location>
        <begin position="335"/>
        <end position="425"/>
    </location>
</feature>
<dbReference type="InterPro" id="IPR027417">
    <property type="entry name" value="P-loop_NTPase"/>
</dbReference>
<keyword evidence="2" id="KW-0614">Plasmid</keyword>
<dbReference type="EMBL" id="CP044456">
    <property type="protein sequence ID" value="QIC71874.1"/>
    <property type="molecule type" value="Genomic_DNA"/>
</dbReference>
<sequence>MRLIVHRQNGFSIGSEKGYVVPIAFENDDSTITAIQPGQFPNNNRIWISRGFGVIESEFGNEDIFYLNTYHDTCEKKDDTPQEAERIERELEIIRNNPNNCRYFSLGSNASRLDSGYVQAVHLPRLPDVGTGRLTSHLMPKLPAVGIPFFAIVDNFVYGPFQIRRDTTIGIEDDIIFETVNKITPLGLQNNHIAKFPLKALEDNEILLRVNSGSLQAVYISNLHIVKSAINFEVIDYISDVNLIQYYLRSEFAKDNSISKSHANTLRTAIESSIRKNHILKTERVERLFKVLDQFLTQDTQEYDLIKRYLNSKEGSQFLTNFLETNGSVILKDHIDALTNKNKKELEELRTAHDAQITAMQTRLANEKQIVERKIAKLHADYESNQKEINERQSQANTESLTQEVESLQHQIAELTSTLQILKQGHDLEQQILRLEGRRETLDQDVSHKRDQIKEMDKALEHQARLIQNPSLLTDKAVEDVTLRGLRGIMTGSNFNSKNEPFILEPISPAVIHLEGETRSSYISEIQTRINKQEGRILTYNETANLIVSVMQNYLTIFSGYPGTGKTSTVSNFAEALGINGSGTNKCNFLNVAVARGWTSSKDLLGNKNALRQSYEEGRTGIYSMLKAIEESKYGSENNNLNHEMLNMILLDEANLSPMEHYWSDFLSICDTFQEGKVLNLGGRDKQFTLELPPSLRFIATINTDATVEPLSDRLLDRAGVIMLGIEDSNTNEAMEVENLLFNGAVPYKELAEAFMIDANPIKFQESGKQDSELSILQETGKLDSELSILQEIRNALQMEIANTPAVHISKRKSNAILRYCAVANELNYQQMSPIDFAVAQHILPKIKGHGKGFKDRLLALDKVLNDSRLLQSKRLLKQILDNGSEFGDTFSLL</sequence>
<dbReference type="AlphaFoldDB" id="A0A6C0Y6K1"/>
<dbReference type="Proteomes" id="UP000503440">
    <property type="component" value="Plasmid pB18-1"/>
</dbReference>
<evidence type="ECO:0008006" key="4">
    <source>
        <dbReference type="Google" id="ProtNLM"/>
    </source>
</evidence>
<keyword evidence="1" id="KW-0175">Coiled coil</keyword>
<name>A0A6C0Y6K1_9GAMM</name>
<proteinExistence type="predicted"/>
<dbReference type="SUPFAM" id="SSF52540">
    <property type="entry name" value="P-loop containing nucleoside triphosphate hydrolases"/>
    <property type="match status" value="1"/>
</dbReference>
<gene>
    <name evidence="2" type="ORF">FSC09_15910</name>
</gene>
<evidence type="ECO:0000256" key="1">
    <source>
        <dbReference type="SAM" id="Coils"/>
    </source>
</evidence>